<dbReference type="RefSeq" id="WP_380129331.1">
    <property type="nucleotide sequence ID" value="NZ_JBHSIU010000131.1"/>
</dbReference>
<keyword evidence="2" id="KW-1185">Reference proteome</keyword>
<protein>
    <submittedName>
        <fullName evidence="1">Uncharacterized protein</fullName>
    </submittedName>
</protein>
<sequence length="179" mass="19163">MHIPGYLEGFRPPLTTSPLVDATGWVDDELFWPAFLLRVGMARSAPEAFGADLADLDVYVDDFDRPDEWPVFTVPIGGGTMHLVVCNLPDDSGITWLLDAEAQAGVRRLAAEDAGPGLPWALLPLEPVHLLTALPAVGDHEAPDGVPGLVAEALRAVGATAMVEELAEELLRHRACVLL</sequence>
<name>A0ABV9WNS6_9ACTN</name>
<reference evidence="2" key="1">
    <citation type="journal article" date="2019" name="Int. J. Syst. Evol. Microbiol.">
        <title>The Global Catalogue of Microorganisms (GCM) 10K type strain sequencing project: providing services to taxonomists for standard genome sequencing and annotation.</title>
        <authorList>
            <consortium name="The Broad Institute Genomics Platform"/>
            <consortium name="The Broad Institute Genome Sequencing Center for Infectious Disease"/>
            <person name="Wu L."/>
            <person name="Ma J."/>
        </authorList>
    </citation>
    <scope>NUCLEOTIDE SEQUENCE [LARGE SCALE GENOMIC DNA]</scope>
    <source>
        <strain evidence="2">CGMCC 4.7152</strain>
    </source>
</reference>
<evidence type="ECO:0000313" key="1">
    <source>
        <dbReference type="EMBL" id="MFC5008643.1"/>
    </source>
</evidence>
<comment type="caution">
    <text evidence="1">The sequence shown here is derived from an EMBL/GenBank/DDBJ whole genome shotgun (WGS) entry which is preliminary data.</text>
</comment>
<accession>A0ABV9WNS6</accession>
<dbReference type="Proteomes" id="UP001595912">
    <property type="component" value="Unassembled WGS sequence"/>
</dbReference>
<evidence type="ECO:0000313" key="2">
    <source>
        <dbReference type="Proteomes" id="UP001595912"/>
    </source>
</evidence>
<organism evidence="1 2">
    <name type="scientific">Dactylosporangium cerinum</name>
    <dbReference type="NCBI Taxonomy" id="1434730"/>
    <lineage>
        <taxon>Bacteria</taxon>
        <taxon>Bacillati</taxon>
        <taxon>Actinomycetota</taxon>
        <taxon>Actinomycetes</taxon>
        <taxon>Micromonosporales</taxon>
        <taxon>Micromonosporaceae</taxon>
        <taxon>Dactylosporangium</taxon>
    </lineage>
</organism>
<proteinExistence type="predicted"/>
<gene>
    <name evidence="1" type="ORF">ACFPIJ_63870</name>
</gene>
<dbReference type="EMBL" id="JBHSIU010000131">
    <property type="protein sequence ID" value="MFC5008643.1"/>
    <property type="molecule type" value="Genomic_DNA"/>
</dbReference>